<organism evidence="3 4">
    <name type="scientific">Ridgeia piscesae</name>
    <name type="common">Tubeworm</name>
    <dbReference type="NCBI Taxonomy" id="27915"/>
    <lineage>
        <taxon>Eukaryota</taxon>
        <taxon>Metazoa</taxon>
        <taxon>Spiralia</taxon>
        <taxon>Lophotrochozoa</taxon>
        <taxon>Annelida</taxon>
        <taxon>Polychaeta</taxon>
        <taxon>Sedentaria</taxon>
        <taxon>Canalipalpata</taxon>
        <taxon>Sabellida</taxon>
        <taxon>Siboglinidae</taxon>
        <taxon>Ridgeia</taxon>
    </lineage>
</organism>
<evidence type="ECO:0000256" key="2">
    <source>
        <dbReference type="SAM" id="Phobius"/>
    </source>
</evidence>
<evidence type="ECO:0000313" key="3">
    <source>
        <dbReference type="EMBL" id="KAK2180568.1"/>
    </source>
</evidence>
<feature type="transmembrane region" description="Helical" evidence="2">
    <location>
        <begin position="109"/>
        <end position="132"/>
    </location>
</feature>
<dbReference type="Proteomes" id="UP001209878">
    <property type="component" value="Unassembled WGS sequence"/>
</dbReference>
<keyword evidence="2" id="KW-0812">Transmembrane</keyword>
<accession>A0AAD9L193</accession>
<feature type="transmembrane region" description="Helical" evidence="2">
    <location>
        <begin position="138"/>
        <end position="160"/>
    </location>
</feature>
<dbReference type="AlphaFoldDB" id="A0AAD9L193"/>
<sequence>MRSKKKTRGRYQDVWTFAFLISSTIGLIVVIFTFFLSEIMCFFVLIGHLHGWEVPAEVTIFAVVIVVFSTGEVITYVWFLATCVTAILANNNEDQTIECPTLPVKTSKIIGCIHWGNAFGLTMFATTGFMLYEPFLAFGVMNLVVFVTSVTAGACAFVAANTKKTSAVVLGFFSIAIVIEQMCMSLWSIVICRKAHRARTASTEDSVEQPAGNAKRHRQSSKNQPRHMEQQSEYPLRERGDRPLDYESNAGFDGDNIRYQGLADRNARGAQVYQDRYQNLNERHTGDLPMYQGMYTTPGDRGEPTAPSTYQELDP</sequence>
<keyword evidence="2" id="KW-1133">Transmembrane helix</keyword>
<feature type="region of interest" description="Disordered" evidence="1">
    <location>
        <begin position="277"/>
        <end position="315"/>
    </location>
</feature>
<feature type="region of interest" description="Disordered" evidence="1">
    <location>
        <begin position="201"/>
        <end position="257"/>
    </location>
</feature>
<feature type="compositionally biased region" description="Polar residues" evidence="1">
    <location>
        <begin position="306"/>
        <end position="315"/>
    </location>
</feature>
<proteinExistence type="predicted"/>
<feature type="transmembrane region" description="Helical" evidence="2">
    <location>
        <begin position="167"/>
        <end position="190"/>
    </location>
</feature>
<gene>
    <name evidence="3" type="ORF">NP493_437g01019</name>
</gene>
<evidence type="ECO:0000256" key="1">
    <source>
        <dbReference type="SAM" id="MobiDB-lite"/>
    </source>
</evidence>
<protein>
    <submittedName>
        <fullName evidence="3">Uncharacterized protein</fullName>
    </submittedName>
</protein>
<evidence type="ECO:0000313" key="4">
    <source>
        <dbReference type="Proteomes" id="UP001209878"/>
    </source>
</evidence>
<feature type="transmembrane region" description="Helical" evidence="2">
    <location>
        <begin position="58"/>
        <end position="88"/>
    </location>
</feature>
<keyword evidence="4" id="KW-1185">Reference proteome</keyword>
<feature type="compositionally biased region" description="Basic and acidic residues" evidence="1">
    <location>
        <begin position="226"/>
        <end position="245"/>
    </location>
</feature>
<reference evidence="3" key="1">
    <citation type="journal article" date="2023" name="Mol. Biol. Evol.">
        <title>Third-Generation Sequencing Reveals the Adaptive Role of the Epigenome in Three Deep-Sea Polychaetes.</title>
        <authorList>
            <person name="Perez M."/>
            <person name="Aroh O."/>
            <person name="Sun Y."/>
            <person name="Lan Y."/>
            <person name="Juniper S.K."/>
            <person name="Young C.R."/>
            <person name="Angers B."/>
            <person name="Qian P.Y."/>
        </authorList>
    </citation>
    <scope>NUCLEOTIDE SEQUENCE</scope>
    <source>
        <strain evidence="3">R07B-5</strain>
    </source>
</reference>
<keyword evidence="2" id="KW-0472">Membrane</keyword>
<dbReference type="EMBL" id="JAODUO010000437">
    <property type="protein sequence ID" value="KAK2180568.1"/>
    <property type="molecule type" value="Genomic_DNA"/>
</dbReference>
<feature type="transmembrane region" description="Helical" evidence="2">
    <location>
        <begin position="20"/>
        <end position="46"/>
    </location>
</feature>
<comment type="caution">
    <text evidence="3">The sequence shown here is derived from an EMBL/GenBank/DDBJ whole genome shotgun (WGS) entry which is preliminary data.</text>
</comment>
<name>A0AAD9L193_RIDPI</name>